<reference evidence="3" key="1">
    <citation type="journal article" date="2014" name="Front. Microbiol.">
        <title>High frequency of phylogenetically diverse reductive dehalogenase-homologous genes in deep subseafloor sedimentary metagenomes.</title>
        <authorList>
            <person name="Kawai M."/>
            <person name="Futagami T."/>
            <person name="Toyoda A."/>
            <person name="Takaki Y."/>
            <person name="Nishi S."/>
            <person name="Hori S."/>
            <person name="Arai W."/>
            <person name="Tsubouchi T."/>
            <person name="Morono Y."/>
            <person name="Uchiyama I."/>
            <person name="Ito T."/>
            <person name="Fujiyama A."/>
            <person name="Inagaki F."/>
            <person name="Takami H."/>
        </authorList>
    </citation>
    <scope>NUCLEOTIDE SEQUENCE</scope>
    <source>
        <strain evidence="3">Expedition CK06-06</strain>
    </source>
</reference>
<sequence length="141" mass="15858">MTYPILFSTIVHMKVIADTNTFLAVALEEPEKAQIIQLTVGHDLVAPEVLPFEIGNALTAMMKKGILEPDNLTSAWDMIQAIPVELRRIDIRSALEIASRFNIYAYDAYFIECAISLRCPLLTLDRRMKITGQNVGIHILE</sequence>
<dbReference type="EMBL" id="BARW01025738">
    <property type="protein sequence ID" value="GAJ11883.1"/>
    <property type="molecule type" value="Genomic_DNA"/>
</dbReference>
<dbReference type="PANTHER" id="PTHR35901">
    <property type="entry name" value="RIBONUCLEASE VAPC3"/>
    <property type="match status" value="1"/>
</dbReference>
<gene>
    <name evidence="3" type="ORF">S12H4_42117</name>
</gene>
<dbReference type="Gene3D" id="3.40.50.1010">
    <property type="entry name" value="5'-nuclease"/>
    <property type="match status" value="1"/>
</dbReference>
<dbReference type="PANTHER" id="PTHR35901:SF1">
    <property type="entry name" value="EXONUCLEASE VAPC9"/>
    <property type="match status" value="1"/>
</dbReference>
<protein>
    <recommendedName>
        <fullName evidence="2">PIN domain-containing protein</fullName>
    </recommendedName>
</protein>
<dbReference type="AlphaFoldDB" id="X1U2T9"/>
<name>X1U2T9_9ZZZZ</name>
<dbReference type="InterPro" id="IPR044153">
    <property type="entry name" value="PIN_Pae0151-like"/>
</dbReference>
<dbReference type="InterPro" id="IPR051619">
    <property type="entry name" value="TypeII_TA_RNase_PINc/VapC"/>
</dbReference>
<evidence type="ECO:0000256" key="1">
    <source>
        <dbReference type="ARBA" id="ARBA00022842"/>
    </source>
</evidence>
<dbReference type="InterPro" id="IPR029060">
    <property type="entry name" value="PIN-like_dom_sf"/>
</dbReference>
<evidence type="ECO:0000313" key="3">
    <source>
        <dbReference type="EMBL" id="GAJ11883.1"/>
    </source>
</evidence>
<dbReference type="InterPro" id="IPR002716">
    <property type="entry name" value="PIN_dom"/>
</dbReference>
<evidence type="ECO:0000259" key="2">
    <source>
        <dbReference type="Pfam" id="PF01850"/>
    </source>
</evidence>
<proteinExistence type="predicted"/>
<organism evidence="3">
    <name type="scientific">marine sediment metagenome</name>
    <dbReference type="NCBI Taxonomy" id="412755"/>
    <lineage>
        <taxon>unclassified sequences</taxon>
        <taxon>metagenomes</taxon>
        <taxon>ecological metagenomes</taxon>
    </lineage>
</organism>
<dbReference type="Pfam" id="PF01850">
    <property type="entry name" value="PIN"/>
    <property type="match status" value="1"/>
</dbReference>
<accession>X1U2T9</accession>
<feature type="domain" description="PIN" evidence="2">
    <location>
        <begin position="16"/>
        <end position="129"/>
    </location>
</feature>
<keyword evidence="1" id="KW-0460">Magnesium</keyword>
<dbReference type="CDD" id="cd09873">
    <property type="entry name" value="PIN_Pae0151-like"/>
    <property type="match status" value="1"/>
</dbReference>
<dbReference type="SUPFAM" id="SSF88723">
    <property type="entry name" value="PIN domain-like"/>
    <property type="match status" value="1"/>
</dbReference>
<comment type="caution">
    <text evidence="3">The sequence shown here is derived from an EMBL/GenBank/DDBJ whole genome shotgun (WGS) entry which is preliminary data.</text>
</comment>